<dbReference type="SUPFAM" id="SSF54373">
    <property type="entry name" value="FAD-linked reductases, C-terminal domain"/>
    <property type="match status" value="1"/>
</dbReference>
<dbReference type="GO" id="GO:0050660">
    <property type="term" value="F:flavin adenine dinucleotide binding"/>
    <property type="evidence" value="ECO:0007669"/>
    <property type="project" value="InterPro"/>
</dbReference>
<feature type="domain" description="Glucose-methanol-choline oxidoreductase N-terminal" evidence="5">
    <location>
        <begin position="331"/>
        <end position="345"/>
    </location>
</feature>
<dbReference type="InterPro" id="IPR007867">
    <property type="entry name" value="GMC_OxRtase_C"/>
</dbReference>
<reference evidence="6 7" key="1">
    <citation type="submission" date="2018-05" db="EMBL/GenBank/DDBJ databases">
        <title>Whole genome sequencing for identification of molecular markers to develop diagnostic detection tools for the regulated plant pathogen Lachnellula willkommii.</title>
        <authorList>
            <person name="Giroux E."/>
            <person name="Bilodeau G."/>
        </authorList>
    </citation>
    <scope>NUCLEOTIDE SEQUENCE [LARGE SCALE GENOMIC DNA]</scope>
    <source>
        <strain evidence="6 7">CBS 625.97</strain>
    </source>
</reference>
<feature type="active site" description="Proton acceptor" evidence="3">
    <location>
        <position position="602"/>
    </location>
</feature>
<dbReference type="SUPFAM" id="SSF51905">
    <property type="entry name" value="FAD/NAD(P)-binding domain"/>
    <property type="match status" value="1"/>
</dbReference>
<dbReference type="InterPro" id="IPR000172">
    <property type="entry name" value="GMC_OxRdtase_N"/>
</dbReference>
<dbReference type="GO" id="GO:0044550">
    <property type="term" value="P:secondary metabolite biosynthetic process"/>
    <property type="evidence" value="ECO:0007669"/>
    <property type="project" value="TreeGrafter"/>
</dbReference>
<dbReference type="AlphaFoldDB" id="A0A7D8YPP8"/>
<dbReference type="Pfam" id="PF05199">
    <property type="entry name" value="GMC_oxred_C"/>
    <property type="match status" value="1"/>
</dbReference>
<dbReference type="InterPro" id="IPR036188">
    <property type="entry name" value="FAD/NAD-bd_sf"/>
</dbReference>
<protein>
    <submittedName>
        <fullName evidence="6">Dehydrogenase patE</fullName>
    </submittedName>
</protein>
<evidence type="ECO:0000256" key="2">
    <source>
        <dbReference type="ARBA" id="ARBA00023180"/>
    </source>
</evidence>
<dbReference type="Pfam" id="PF00732">
    <property type="entry name" value="GMC_oxred_N"/>
    <property type="match status" value="1"/>
</dbReference>
<keyword evidence="4" id="KW-0732">Signal</keyword>
<name>A0A7D8YPP8_9HELO</name>
<evidence type="ECO:0000313" key="6">
    <source>
        <dbReference type="EMBL" id="TVY53480.1"/>
    </source>
</evidence>
<dbReference type="Proteomes" id="UP000481288">
    <property type="component" value="Unassembled WGS sequence"/>
</dbReference>
<accession>A0A7D8YPP8</accession>
<dbReference type="EMBL" id="QGMG01000450">
    <property type="protein sequence ID" value="TVY53480.1"/>
    <property type="molecule type" value="Genomic_DNA"/>
</dbReference>
<dbReference type="OrthoDB" id="269227at2759"/>
<dbReference type="PROSITE" id="PS00624">
    <property type="entry name" value="GMC_OXRED_2"/>
    <property type="match status" value="1"/>
</dbReference>
<evidence type="ECO:0000313" key="7">
    <source>
        <dbReference type="Proteomes" id="UP000481288"/>
    </source>
</evidence>
<dbReference type="InterPro" id="IPR012132">
    <property type="entry name" value="GMC_OxRdtase"/>
</dbReference>
<feature type="signal peptide" evidence="4">
    <location>
        <begin position="1"/>
        <end position="23"/>
    </location>
</feature>
<evidence type="ECO:0000259" key="5">
    <source>
        <dbReference type="PROSITE" id="PS00624"/>
    </source>
</evidence>
<dbReference type="Gene3D" id="3.30.560.10">
    <property type="entry name" value="Glucose Oxidase, domain 3"/>
    <property type="match status" value="1"/>
</dbReference>
<dbReference type="Gene3D" id="3.50.50.60">
    <property type="entry name" value="FAD/NAD(P)-binding domain"/>
    <property type="match status" value="1"/>
</dbReference>
<comment type="caution">
    <text evidence="6">The sequence shown here is derived from an EMBL/GenBank/DDBJ whole genome shotgun (WGS) entry which is preliminary data.</text>
</comment>
<keyword evidence="7" id="KW-1185">Reference proteome</keyword>
<evidence type="ECO:0000256" key="4">
    <source>
        <dbReference type="SAM" id="SignalP"/>
    </source>
</evidence>
<sequence length="622" mass="66987">MVSQTIYNALLATTFVGLKAVSAVPLGVDIDLDLGLLDLDIDINIATIGKPHQDAEYDYVVVGGGTGGLAVASRLSESFNVAVIEAGTYYETVNNQSTVPEYFEKFISMKLDKSTWAPTDWGFTTTNQTALAGEAYHYSRAKTLGGCSAYNAMLYQRGSAGSYDRWAEILDDEDYKWENFEPYFAKSVNFSIQARPENSTIPAQEEGAFIATGGPLHVAYPEYATPFGSWTKLGMAEAGLPEQKGFSGGVLNGSQFCPQTANPYTGERDSSQTSFLNSAVAAGQSITVYNGTLAQKINFDGAKKAVSVTVSTSGGKSYTIKAKKEIIVSAGAFQSPQLLMVSGVGPAATLDKFDIDVVSNLAGVGQNMWDHIFYGMVWPIDMETRQRLLEPAYLEEKIAEYHVSPTNILSSNVFDYLAWEKLQNRTGLSAATEKELAAFPADWPELEFISGSLDNAALPKTYRDYTTMIPALAAPTSRGNVSISSASMSDQPLINPNWFGTETDREMAVASLRRAREFMNAKSVQGALLGGEIAPGPTVQTDEEILAYIQGSFSTVFHAACTCAMGPKTDSMAVLDSKARVYGVTGLRVVDSSAFPILPPGHPMSTIYALAEKIADDIKNCA</sequence>
<organism evidence="6 7">
    <name type="scientific">Lachnellula cervina</name>
    <dbReference type="NCBI Taxonomy" id="1316786"/>
    <lineage>
        <taxon>Eukaryota</taxon>
        <taxon>Fungi</taxon>
        <taxon>Dikarya</taxon>
        <taxon>Ascomycota</taxon>
        <taxon>Pezizomycotina</taxon>
        <taxon>Leotiomycetes</taxon>
        <taxon>Helotiales</taxon>
        <taxon>Lachnaceae</taxon>
        <taxon>Lachnellula</taxon>
    </lineage>
</organism>
<feature type="active site" description="Proton donor" evidence="3">
    <location>
        <position position="558"/>
    </location>
</feature>
<dbReference type="GO" id="GO:0016614">
    <property type="term" value="F:oxidoreductase activity, acting on CH-OH group of donors"/>
    <property type="evidence" value="ECO:0007669"/>
    <property type="project" value="InterPro"/>
</dbReference>
<proteinExistence type="inferred from homology"/>
<gene>
    <name evidence="6" type="primary">patE_0</name>
    <name evidence="6" type="ORF">LCER1_G007433</name>
</gene>
<feature type="chain" id="PRO_5028928684" evidence="4">
    <location>
        <begin position="24"/>
        <end position="622"/>
    </location>
</feature>
<keyword evidence="2" id="KW-0325">Glycoprotein</keyword>
<comment type="similarity">
    <text evidence="1">Belongs to the GMC oxidoreductase family.</text>
</comment>
<dbReference type="PIRSF" id="PIRSF000137">
    <property type="entry name" value="Alcohol_oxidase"/>
    <property type="match status" value="1"/>
</dbReference>
<dbReference type="PANTHER" id="PTHR11552">
    <property type="entry name" value="GLUCOSE-METHANOL-CHOLINE GMC OXIDOREDUCTASE"/>
    <property type="match status" value="1"/>
</dbReference>
<evidence type="ECO:0000256" key="1">
    <source>
        <dbReference type="ARBA" id="ARBA00010790"/>
    </source>
</evidence>
<dbReference type="PANTHER" id="PTHR11552:SF138">
    <property type="entry name" value="DEHYDROGENASE PKFF-RELATED"/>
    <property type="match status" value="1"/>
</dbReference>
<evidence type="ECO:0000256" key="3">
    <source>
        <dbReference type="PIRSR" id="PIRSR000137-1"/>
    </source>
</evidence>